<dbReference type="GO" id="GO:0004190">
    <property type="term" value="F:aspartic-type endopeptidase activity"/>
    <property type="evidence" value="ECO:0007669"/>
    <property type="project" value="InterPro"/>
</dbReference>
<dbReference type="PROSITE" id="PS00141">
    <property type="entry name" value="ASP_PROTEASE"/>
    <property type="match status" value="1"/>
</dbReference>
<dbReference type="SUPFAM" id="SSF50630">
    <property type="entry name" value="Acid proteases"/>
    <property type="match status" value="1"/>
</dbReference>
<dbReference type="EMBL" id="VSWD01000005">
    <property type="protein sequence ID" value="KAK3102071.1"/>
    <property type="molecule type" value="Genomic_DNA"/>
</dbReference>
<organism evidence="9 10">
    <name type="scientific">Pinctada imbricata</name>
    <name type="common">Atlantic pearl-oyster</name>
    <name type="synonym">Pinctada martensii</name>
    <dbReference type="NCBI Taxonomy" id="66713"/>
    <lineage>
        <taxon>Eukaryota</taxon>
        <taxon>Metazoa</taxon>
        <taxon>Spiralia</taxon>
        <taxon>Lophotrochozoa</taxon>
        <taxon>Mollusca</taxon>
        <taxon>Bivalvia</taxon>
        <taxon>Autobranchia</taxon>
        <taxon>Pteriomorphia</taxon>
        <taxon>Pterioida</taxon>
        <taxon>Pterioidea</taxon>
        <taxon>Pteriidae</taxon>
        <taxon>Pinctada</taxon>
    </lineage>
</organism>
<evidence type="ECO:0000256" key="2">
    <source>
        <dbReference type="ARBA" id="ARBA00022679"/>
    </source>
</evidence>
<dbReference type="InterPro" id="IPR000477">
    <property type="entry name" value="RT_dom"/>
</dbReference>
<dbReference type="InterPro" id="IPR001969">
    <property type="entry name" value="Aspartic_peptidase_AS"/>
</dbReference>
<dbReference type="AlphaFoldDB" id="A0AA88YI11"/>
<keyword evidence="1" id="KW-0645">Protease</keyword>
<dbReference type="CDD" id="cd00303">
    <property type="entry name" value="retropepsin_like"/>
    <property type="match status" value="1"/>
</dbReference>
<dbReference type="PANTHER" id="PTHR24559:SF435">
    <property type="entry name" value="RIBONUCLEASE H"/>
    <property type="match status" value="1"/>
</dbReference>
<evidence type="ECO:0000256" key="5">
    <source>
        <dbReference type="ARBA" id="ARBA00022759"/>
    </source>
</evidence>
<dbReference type="Pfam" id="PF00078">
    <property type="entry name" value="RVT_1"/>
    <property type="match status" value="1"/>
</dbReference>
<dbReference type="Gene3D" id="2.40.70.10">
    <property type="entry name" value="Acid Proteases"/>
    <property type="match status" value="1"/>
</dbReference>
<keyword evidence="2" id="KW-0808">Transferase</keyword>
<dbReference type="SUPFAM" id="SSF56672">
    <property type="entry name" value="DNA/RNA polymerases"/>
    <property type="match status" value="1"/>
</dbReference>
<dbReference type="GO" id="GO:0006508">
    <property type="term" value="P:proteolysis"/>
    <property type="evidence" value="ECO:0007669"/>
    <property type="project" value="UniProtKB-KW"/>
</dbReference>
<dbReference type="GO" id="GO:0004519">
    <property type="term" value="F:endonuclease activity"/>
    <property type="evidence" value="ECO:0007669"/>
    <property type="project" value="UniProtKB-KW"/>
</dbReference>
<evidence type="ECO:0000259" key="8">
    <source>
        <dbReference type="PROSITE" id="PS50878"/>
    </source>
</evidence>
<comment type="caution">
    <text evidence="9">The sequence shown here is derived from an EMBL/GenBank/DDBJ whole genome shotgun (WGS) entry which is preliminary data.</text>
</comment>
<accession>A0AA88YI11</accession>
<evidence type="ECO:0000256" key="7">
    <source>
        <dbReference type="ARBA" id="ARBA00022918"/>
    </source>
</evidence>
<keyword evidence="10" id="KW-1185">Reference proteome</keyword>
<dbReference type="Proteomes" id="UP001186944">
    <property type="component" value="Unassembled WGS sequence"/>
</dbReference>
<keyword evidence="3" id="KW-0548">Nucleotidyltransferase</keyword>
<evidence type="ECO:0000313" key="10">
    <source>
        <dbReference type="Proteomes" id="UP001186944"/>
    </source>
</evidence>
<dbReference type="PROSITE" id="PS50878">
    <property type="entry name" value="RT_POL"/>
    <property type="match status" value="1"/>
</dbReference>
<keyword evidence="4" id="KW-0540">Nuclease</keyword>
<dbReference type="PANTHER" id="PTHR24559">
    <property type="entry name" value="TRANSPOSON TY3-I GAG-POL POLYPROTEIN"/>
    <property type="match status" value="1"/>
</dbReference>
<keyword evidence="5" id="KW-0255">Endonuclease</keyword>
<name>A0AA88YI11_PINIB</name>
<feature type="domain" description="Reverse transcriptase" evidence="8">
    <location>
        <begin position="350"/>
        <end position="529"/>
    </location>
</feature>
<keyword evidence="7" id="KW-0695">RNA-directed DNA polymerase</keyword>
<evidence type="ECO:0000313" key="9">
    <source>
        <dbReference type="EMBL" id="KAK3102071.1"/>
    </source>
</evidence>
<reference evidence="9" key="1">
    <citation type="submission" date="2019-08" db="EMBL/GenBank/DDBJ databases">
        <title>The improved chromosome-level genome for the pearl oyster Pinctada fucata martensii using PacBio sequencing and Hi-C.</title>
        <authorList>
            <person name="Zheng Z."/>
        </authorList>
    </citation>
    <scope>NUCLEOTIDE SEQUENCE</scope>
    <source>
        <strain evidence="9">ZZ-2019</strain>
        <tissue evidence="9">Adductor muscle</tissue>
    </source>
</reference>
<proteinExistence type="predicted"/>
<gene>
    <name evidence="9" type="ORF">FSP39_008538</name>
</gene>
<dbReference type="FunFam" id="3.10.10.10:FF:000007">
    <property type="entry name" value="Retrovirus-related Pol polyprotein from transposon 17.6-like Protein"/>
    <property type="match status" value="1"/>
</dbReference>
<evidence type="ECO:0000256" key="1">
    <source>
        <dbReference type="ARBA" id="ARBA00022670"/>
    </source>
</evidence>
<dbReference type="InterPro" id="IPR043502">
    <property type="entry name" value="DNA/RNA_pol_sf"/>
</dbReference>
<evidence type="ECO:0000256" key="4">
    <source>
        <dbReference type="ARBA" id="ARBA00022722"/>
    </source>
</evidence>
<dbReference type="Gene3D" id="3.10.10.10">
    <property type="entry name" value="HIV Type 1 Reverse Transcriptase, subunit A, domain 1"/>
    <property type="match status" value="1"/>
</dbReference>
<sequence>MGEVETVDGLEANTGVVTIPEGEEVVIRRTKTVTVKVPLRVSTCEVKAVVDTGASVTVLSDKVFNAIPATNRPKLREVELSLRVAEENKKMTTMGMADVEITIGDQCFTWPVYIAPIGDDMLLGCDVIDEKDITVNTRSKGAIEIGGSWVKCDIDRVKDLTCRVRVSKTVIIPASSEVLINGIPENQEVLDTRYSILEPVFEDHRDILPARSLVDPYQTEVPVRFINLSNTHVKLKKGYLIGELHPIESIQCMEQLSKSDHTLSEKIPEHLEELYDRSCKNIEGTDLKNRLAALLIKHKDAFARNKTDLGKCAIVKHKINIENSVPIRQPLRRTPKGFEGEEEQHLYEQLDNGVIQPSASAWALPVVLVRKKDNTVRWCIDYRKLNNATKKDAYPLPRIDTCLDCLSTAKVFSTLDLQSGYWQLEIAEEDRHKTAFITKYGLFEYRKMPFGLCNAPSTFQRCMELILKGLQWKTLLIYLDDVIIYSSDVQSHLDQLDVVLTRLHGAGLKLKPSKCDLIKSSVLYLGHVVSKDGL</sequence>
<dbReference type="Gene3D" id="3.30.70.270">
    <property type="match status" value="1"/>
</dbReference>
<dbReference type="CDD" id="cd01647">
    <property type="entry name" value="RT_LTR"/>
    <property type="match status" value="1"/>
</dbReference>
<dbReference type="Pfam" id="PF13975">
    <property type="entry name" value="gag-asp_proteas"/>
    <property type="match status" value="1"/>
</dbReference>
<dbReference type="InterPro" id="IPR021109">
    <property type="entry name" value="Peptidase_aspartic_dom_sf"/>
</dbReference>
<evidence type="ECO:0000256" key="6">
    <source>
        <dbReference type="ARBA" id="ARBA00022801"/>
    </source>
</evidence>
<protein>
    <recommendedName>
        <fullName evidence="8">Reverse transcriptase domain-containing protein</fullName>
    </recommendedName>
</protein>
<dbReference type="GO" id="GO:0003964">
    <property type="term" value="F:RNA-directed DNA polymerase activity"/>
    <property type="evidence" value="ECO:0007669"/>
    <property type="project" value="UniProtKB-KW"/>
</dbReference>
<dbReference type="InterPro" id="IPR053134">
    <property type="entry name" value="RNA-dir_DNA_polymerase"/>
</dbReference>
<dbReference type="InterPro" id="IPR043128">
    <property type="entry name" value="Rev_trsase/Diguanyl_cyclase"/>
</dbReference>
<keyword evidence="6" id="KW-0378">Hydrolase</keyword>
<evidence type="ECO:0000256" key="3">
    <source>
        <dbReference type="ARBA" id="ARBA00022695"/>
    </source>
</evidence>